<protein>
    <submittedName>
        <fullName evidence="1">Uncharacterized protein</fullName>
    </submittedName>
</protein>
<comment type="caution">
    <text evidence="1">The sequence shown here is derived from an EMBL/GenBank/DDBJ whole genome shotgun (WGS) entry which is preliminary data.</text>
</comment>
<reference evidence="1" key="1">
    <citation type="submission" date="2021-03" db="EMBL/GenBank/DDBJ databases">
        <authorList>
            <person name="Bekaert M."/>
        </authorList>
    </citation>
    <scope>NUCLEOTIDE SEQUENCE</scope>
</reference>
<proteinExistence type="predicted"/>
<dbReference type="AlphaFoldDB" id="A0A8S3U754"/>
<keyword evidence="2" id="KW-1185">Reference proteome</keyword>
<name>A0A8S3U754_MYTED</name>
<dbReference type="EMBL" id="CAJPWZ010002409">
    <property type="protein sequence ID" value="CAG2237958.1"/>
    <property type="molecule type" value="Genomic_DNA"/>
</dbReference>
<dbReference type="Proteomes" id="UP000683360">
    <property type="component" value="Unassembled WGS sequence"/>
</dbReference>
<accession>A0A8S3U754</accession>
<dbReference type="OrthoDB" id="6153985at2759"/>
<organism evidence="1 2">
    <name type="scientific">Mytilus edulis</name>
    <name type="common">Blue mussel</name>
    <dbReference type="NCBI Taxonomy" id="6550"/>
    <lineage>
        <taxon>Eukaryota</taxon>
        <taxon>Metazoa</taxon>
        <taxon>Spiralia</taxon>
        <taxon>Lophotrochozoa</taxon>
        <taxon>Mollusca</taxon>
        <taxon>Bivalvia</taxon>
        <taxon>Autobranchia</taxon>
        <taxon>Pteriomorphia</taxon>
        <taxon>Mytilida</taxon>
        <taxon>Mytiloidea</taxon>
        <taxon>Mytilidae</taxon>
        <taxon>Mytilinae</taxon>
        <taxon>Mytilus</taxon>
    </lineage>
</organism>
<evidence type="ECO:0000313" key="1">
    <source>
        <dbReference type="EMBL" id="CAG2237958.1"/>
    </source>
</evidence>
<sequence>MQSQNDNMSQVKWNHGLKEIPVKVDIQVRPSTTGGESEYYFPGVGSGQRSDDVNSPYGGIVYKYSNESIVLYAPNKHDGYPSGYAVYTGGSNWNGPIQQAESNVSVRIRVWGQQHFPEPDFFTNWKSINIGNVMKEIHHQLDTTPEYVVLQIKLGNTKYIADGIGYVMPLGDQMKYNKWGGVLYGYDNRTIRIWTNIHGGSLFYAKDGWGISNESFTEGYYRILAWSSLSSNRAQTTIKMALPFINSTSRDFEIELDQIIDIKCDFIDVRVCPNNTVETTKAV</sequence>
<evidence type="ECO:0000313" key="2">
    <source>
        <dbReference type="Proteomes" id="UP000683360"/>
    </source>
</evidence>
<gene>
    <name evidence="1" type="ORF">MEDL_50421</name>
</gene>